<evidence type="ECO:0000259" key="3">
    <source>
        <dbReference type="Pfam" id="PF02517"/>
    </source>
</evidence>
<reference evidence="4 5" key="1">
    <citation type="submission" date="2019-05" db="EMBL/GenBank/DDBJ databases">
        <title>Genome-based reclassification of Lactobacillus casei as Lactobacillus casei subsp. casei. subsp.nov., description of Lactobacillus casei subsp. zeae subsp. nov., and emended description of Lactobacillus casei.</title>
        <authorList>
            <person name="Huang C.-H."/>
        </authorList>
    </citation>
    <scope>NUCLEOTIDE SEQUENCE [LARGE SCALE GENOMIC DNA]</scope>
    <source>
        <strain evidence="4 5">CRBIP24.44</strain>
    </source>
</reference>
<feature type="transmembrane region" description="Helical" evidence="2">
    <location>
        <begin position="353"/>
        <end position="372"/>
    </location>
</feature>
<feature type="transmembrane region" description="Helical" evidence="2">
    <location>
        <begin position="155"/>
        <end position="175"/>
    </location>
</feature>
<keyword evidence="2" id="KW-0472">Membrane</keyword>
<dbReference type="AlphaFoldDB" id="A0A5R8LWR5"/>
<dbReference type="GO" id="GO:0080120">
    <property type="term" value="P:CAAX-box protein maturation"/>
    <property type="evidence" value="ECO:0007669"/>
    <property type="project" value="UniProtKB-ARBA"/>
</dbReference>
<feature type="transmembrane region" description="Helical" evidence="2">
    <location>
        <begin position="195"/>
        <end position="214"/>
    </location>
</feature>
<dbReference type="GO" id="GO:0006508">
    <property type="term" value="P:proteolysis"/>
    <property type="evidence" value="ECO:0007669"/>
    <property type="project" value="UniProtKB-KW"/>
</dbReference>
<gene>
    <name evidence="4" type="ORF">FEI15_00425</name>
</gene>
<dbReference type="GO" id="GO:0004175">
    <property type="term" value="F:endopeptidase activity"/>
    <property type="evidence" value="ECO:0007669"/>
    <property type="project" value="UniProtKB-ARBA"/>
</dbReference>
<feature type="transmembrane region" description="Helical" evidence="2">
    <location>
        <begin position="303"/>
        <end position="333"/>
    </location>
</feature>
<keyword evidence="2" id="KW-0812">Transmembrane</keyword>
<accession>A0A5R8LWR5</accession>
<evidence type="ECO:0000313" key="4">
    <source>
        <dbReference type="EMBL" id="TLF41714.1"/>
    </source>
</evidence>
<feature type="transmembrane region" description="Helical" evidence="2">
    <location>
        <begin position="62"/>
        <end position="82"/>
    </location>
</feature>
<dbReference type="EMBL" id="VBWO01000001">
    <property type="protein sequence ID" value="TLF41714.1"/>
    <property type="molecule type" value="Genomic_DNA"/>
</dbReference>
<keyword evidence="4" id="KW-0645">Protease</keyword>
<evidence type="ECO:0000256" key="1">
    <source>
        <dbReference type="ARBA" id="ARBA00009067"/>
    </source>
</evidence>
<name>A0A5R8LWR5_LACZE</name>
<evidence type="ECO:0000313" key="5">
    <source>
        <dbReference type="Proteomes" id="UP000309885"/>
    </source>
</evidence>
<organism evidence="4 5">
    <name type="scientific">Lacticaseibacillus zeae</name>
    <name type="common">Lactobacillus zeae</name>
    <dbReference type="NCBI Taxonomy" id="57037"/>
    <lineage>
        <taxon>Bacteria</taxon>
        <taxon>Bacillati</taxon>
        <taxon>Bacillota</taxon>
        <taxon>Bacilli</taxon>
        <taxon>Lactobacillales</taxon>
        <taxon>Lactobacillaceae</taxon>
        <taxon>Lacticaseibacillus</taxon>
    </lineage>
</organism>
<feature type="transmembrane region" description="Helical" evidence="2">
    <location>
        <begin position="94"/>
        <end position="115"/>
    </location>
</feature>
<keyword evidence="4" id="KW-0378">Hydrolase</keyword>
<comment type="caution">
    <text evidence="4">The sequence shown here is derived from an EMBL/GenBank/DDBJ whole genome shotgun (WGS) entry which is preliminary data.</text>
</comment>
<feature type="transmembrane region" description="Helical" evidence="2">
    <location>
        <begin position="9"/>
        <end position="26"/>
    </location>
</feature>
<keyword evidence="2" id="KW-1133">Transmembrane helix</keyword>
<sequence length="396" mass="44631">MKAYSSPWFWWYFVQGLILTAGYFLAAQGAQFWLWALVLTIIEGGLLLVSAISAPKHWISRLLKLLAVLIQLIVYPLIVFYSGQQFLRVLPGNLSLILVAVLILLAHIPFAKVLFTPDQHYLTRVITTLVVAFMVIYAGTTFTEGLTKSAFASPLWSFAEAGVLAAIVSVLVGAIAMHQWDLPLPSWRFNPNMQAGVLIVLVVFIIYFTLWNAFSTNDSFQSLFIWSWHSNPLTFNWFAQGLEPGIAEEWEYRYMVLTLLLVWLSRHRLALSGSIFISGLLFGASHLINVLGEQNWFDTLSQIQFAAVFGWFIATVYLYVGSFTIPMLVHATIDILSMVVSNTEASITGSTTVYLFQTIVEVVMIGLTIWLLTGRRRQTMQWTLDRIMPAQGSLKI</sequence>
<dbReference type="Proteomes" id="UP000309885">
    <property type="component" value="Unassembled WGS sequence"/>
</dbReference>
<feature type="transmembrane region" description="Helical" evidence="2">
    <location>
        <begin position="122"/>
        <end position="143"/>
    </location>
</feature>
<evidence type="ECO:0000256" key="2">
    <source>
        <dbReference type="SAM" id="Phobius"/>
    </source>
</evidence>
<comment type="similarity">
    <text evidence="1">Belongs to the UPF0177 family.</text>
</comment>
<protein>
    <submittedName>
        <fullName evidence="4">CPBP family intramembrane metalloprotease</fullName>
    </submittedName>
</protein>
<dbReference type="Pfam" id="PF02517">
    <property type="entry name" value="Rce1-like"/>
    <property type="match status" value="1"/>
</dbReference>
<keyword evidence="4" id="KW-0482">Metalloprotease</keyword>
<feature type="transmembrane region" description="Helical" evidence="2">
    <location>
        <begin position="32"/>
        <end position="50"/>
    </location>
</feature>
<feature type="domain" description="CAAX prenyl protease 2/Lysostaphin resistance protein A-like" evidence="3">
    <location>
        <begin position="234"/>
        <end position="335"/>
    </location>
</feature>
<proteinExistence type="inferred from homology"/>
<dbReference type="InterPro" id="IPR003675">
    <property type="entry name" value="Rce1/LyrA-like_dom"/>
</dbReference>
<dbReference type="GO" id="GO:0008237">
    <property type="term" value="F:metallopeptidase activity"/>
    <property type="evidence" value="ECO:0007669"/>
    <property type="project" value="UniProtKB-KW"/>
</dbReference>
<dbReference type="RefSeq" id="WP_138130054.1">
    <property type="nucleotide sequence ID" value="NZ_VBWO01000001.1"/>
</dbReference>
<feature type="transmembrane region" description="Helical" evidence="2">
    <location>
        <begin position="269"/>
        <end position="291"/>
    </location>
</feature>